<feature type="compositionally biased region" description="Basic and acidic residues" evidence="1">
    <location>
        <begin position="164"/>
        <end position="179"/>
    </location>
</feature>
<gene>
    <name evidence="3" type="ORF">CVS30_14805</name>
</gene>
<accession>A0A2V5IN55</accession>
<dbReference type="Pfam" id="PF13302">
    <property type="entry name" value="Acetyltransf_3"/>
    <property type="match status" value="1"/>
</dbReference>
<dbReference type="SUPFAM" id="SSF55729">
    <property type="entry name" value="Acyl-CoA N-acyltransferases (Nat)"/>
    <property type="match status" value="1"/>
</dbReference>
<dbReference type="Proteomes" id="UP000247980">
    <property type="component" value="Unassembled WGS sequence"/>
</dbReference>
<dbReference type="GO" id="GO:1990189">
    <property type="term" value="F:protein N-terminal-serine acetyltransferase activity"/>
    <property type="evidence" value="ECO:0007669"/>
    <property type="project" value="TreeGrafter"/>
</dbReference>
<dbReference type="GO" id="GO:0005737">
    <property type="term" value="C:cytoplasm"/>
    <property type="evidence" value="ECO:0007669"/>
    <property type="project" value="TreeGrafter"/>
</dbReference>
<keyword evidence="4" id="KW-1185">Reference proteome</keyword>
<dbReference type="InterPro" id="IPR016181">
    <property type="entry name" value="Acyl_CoA_acyltransferase"/>
</dbReference>
<dbReference type="InterPro" id="IPR051908">
    <property type="entry name" value="Ribosomal_N-acetyltransferase"/>
</dbReference>
<dbReference type="AlphaFoldDB" id="A0A2V5IN55"/>
<dbReference type="EMBL" id="QJVC01000020">
    <property type="protein sequence ID" value="PYI37541.1"/>
    <property type="molecule type" value="Genomic_DNA"/>
</dbReference>
<protein>
    <submittedName>
        <fullName evidence="3">GNAT family N-acetyltransferase</fullName>
    </submittedName>
</protein>
<dbReference type="PANTHER" id="PTHR43441:SF10">
    <property type="entry name" value="ACETYLTRANSFERASE"/>
    <property type="match status" value="1"/>
</dbReference>
<reference evidence="3 4" key="1">
    <citation type="submission" date="2018-05" db="EMBL/GenBank/DDBJ databases">
        <title>Genetic diversity of glacier-inhabiting Cryobacterium bacteria in China and description of Cryobacterium mengkeensis sp. nov. and Arthrobacter glacialis sp. nov.</title>
        <authorList>
            <person name="Liu Q."/>
            <person name="Xin Y.-H."/>
        </authorList>
    </citation>
    <scope>NUCLEOTIDE SEQUENCE [LARGE SCALE GENOMIC DNA]</scope>
    <source>
        <strain evidence="3 4">B7</strain>
    </source>
</reference>
<name>A0A2V5IN55_9MICC</name>
<feature type="region of interest" description="Disordered" evidence="1">
    <location>
        <begin position="159"/>
        <end position="194"/>
    </location>
</feature>
<evidence type="ECO:0000313" key="3">
    <source>
        <dbReference type="EMBL" id="PYI37541.1"/>
    </source>
</evidence>
<organism evidence="3 4">
    <name type="scientific">Arthrobacter psychrolactophilus</name>
    <dbReference type="NCBI Taxonomy" id="92442"/>
    <lineage>
        <taxon>Bacteria</taxon>
        <taxon>Bacillati</taxon>
        <taxon>Actinomycetota</taxon>
        <taxon>Actinomycetes</taxon>
        <taxon>Micrococcales</taxon>
        <taxon>Micrococcaceae</taxon>
        <taxon>Arthrobacter</taxon>
    </lineage>
</organism>
<sequence length="194" mass="21634">MLKLNEPAIPSGDFARRKQPVLEVHDLVLRPWDLTDVPVLVQAYQDPAIMQWHGKTMTIDDAQEWVLHWTARWQDESGAGWAITRGGEAIGQFSLRRIDLDNGSGELSYWILPEGRGANVAPKALNELSAWAFGSAGFHRLELAHSVNNPASCRVAQKSGYPEEGVKRQQLHHADGWHDRHTHARLASDPGPIS</sequence>
<comment type="caution">
    <text evidence="3">The sequence shown here is derived from an EMBL/GenBank/DDBJ whole genome shotgun (WGS) entry which is preliminary data.</text>
</comment>
<dbReference type="PANTHER" id="PTHR43441">
    <property type="entry name" value="RIBOSOMAL-PROTEIN-SERINE ACETYLTRANSFERASE"/>
    <property type="match status" value="1"/>
</dbReference>
<dbReference type="InterPro" id="IPR000182">
    <property type="entry name" value="GNAT_dom"/>
</dbReference>
<evidence type="ECO:0000259" key="2">
    <source>
        <dbReference type="PROSITE" id="PS51186"/>
    </source>
</evidence>
<evidence type="ECO:0000313" key="4">
    <source>
        <dbReference type="Proteomes" id="UP000247980"/>
    </source>
</evidence>
<dbReference type="PROSITE" id="PS51186">
    <property type="entry name" value="GNAT"/>
    <property type="match status" value="1"/>
</dbReference>
<dbReference type="Gene3D" id="3.40.630.30">
    <property type="match status" value="1"/>
</dbReference>
<evidence type="ECO:0000256" key="1">
    <source>
        <dbReference type="SAM" id="MobiDB-lite"/>
    </source>
</evidence>
<proteinExistence type="predicted"/>
<dbReference type="OrthoDB" id="2061990at2"/>
<keyword evidence="3" id="KW-0808">Transferase</keyword>
<feature type="domain" description="N-acetyltransferase" evidence="2">
    <location>
        <begin position="27"/>
        <end position="184"/>
    </location>
</feature>
<dbReference type="GO" id="GO:0008999">
    <property type="term" value="F:protein-N-terminal-alanine acetyltransferase activity"/>
    <property type="evidence" value="ECO:0007669"/>
    <property type="project" value="TreeGrafter"/>
</dbReference>